<organism evidence="1 2">
    <name type="scientific">Potamilus streckersoni</name>
    <dbReference type="NCBI Taxonomy" id="2493646"/>
    <lineage>
        <taxon>Eukaryota</taxon>
        <taxon>Metazoa</taxon>
        <taxon>Spiralia</taxon>
        <taxon>Lophotrochozoa</taxon>
        <taxon>Mollusca</taxon>
        <taxon>Bivalvia</taxon>
        <taxon>Autobranchia</taxon>
        <taxon>Heteroconchia</taxon>
        <taxon>Palaeoheterodonta</taxon>
        <taxon>Unionida</taxon>
        <taxon>Unionoidea</taxon>
        <taxon>Unionidae</taxon>
        <taxon>Ambleminae</taxon>
        <taxon>Lampsilini</taxon>
        <taxon>Potamilus</taxon>
    </lineage>
</organism>
<reference evidence="1" key="1">
    <citation type="journal article" date="2021" name="Genome Biol. Evol.">
        <title>A High-Quality Reference Genome for a Parasitic Bivalve with Doubly Uniparental Inheritance (Bivalvia: Unionida).</title>
        <authorList>
            <person name="Smith C.H."/>
        </authorList>
    </citation>
    <scope>NUCLEOTIDE SEQUENCE</scope>
    <source>
        <strain evidence="1">CHS0354</strain>
    </source>
</reference>
<keyword evidence="2" id="KW-1185">Reference proteome</keyword>
<reference evidence="1" key="3">
    <citation type="submission" date="2023-05" db="EMBL/GenBank/DDBJ databases">
        <authorList>
            <person name="Smith C.H."/>
        </authorList>
    </citation>
    <scope>NUCLEOTIDE SEQUENCE</scope>
    <source>
        <strain evidence="1">CHS0354</strain>
        <tissue evidence="1">Mantle</tissue>
    </source>
</reference>
<protein>
    <submittedName>
        <fullName evidence="1">Uncharacterized protein</fullName>
    </submittedName>
</protein>
<comment type="caution">
    <text evidence="1">The sequence shown here is derived from an EMBL/GenBank/DDBJ whole genome shotgun (WGS) entry which is preliminary data.</text>
</comment>
<accession>A0AAE0W2Q1</accession>
<proteinExistence type="predicted"/>
<dbReference type="Proteomes" id="UP001195483">
    <property type="component" value="Unassembled WGS sequence"/>
</dbReference>
<name>A0AAE0W2Q1_9BIVA</name>
<dbReference type="EMBL" id="JAEAOA010001716">
    <property type="protein sequence ID" value="KAK3599281.1"/>
    <property type="molecule type" value="Genomic_DNA"/>
</dbReference>
<evidence type="ECO:0000313" key="2">
    <source>
        <dbReference type="Proteomes" id="UP001195483"/>
    </source>
</evidence>
<reference evidence="1" key="2">
    <citation type="journal article" date="2021" name="Genome Biol. Evol.">
        <title>Developing a high-quality reference genome for a parasitic bivalve with doubly uniparental inheritance (Bivalvia: Unionida).</title>
        <authorList>
            <person name="Smith C.H."/>
        </authorList>
    </citation>
    <scope>NUCLEOTIDE SEQUENCE</scope>
    <source>
        <strain evidence="1">CHS0354</strain>
        <tissue evidence="1">Mantle</tissue>
    </source>
</reference>
<evidence type="ECO:0000313" key="1">
    <source>
        <dbReference type="EMBL" id="KAK3599281.1"/>
    </source>
</evidence>
<sequence>MESLDRNREDSMRSSALTKTMLPLILSNIRKKRLRTTKDVSDSGITALIRYDCTKALAWYDVDIPFLLVPQFP</sequence>
<dbReference type="AlphaFoldDB" id="A0AAE0W2Q1"/>
<gene>
    <name evidence="1" type="ORF">CHS0354_028637</name>
</gene>